<feature type="transmembrane region" description="Helical" evidence="2">
    <location>
        <begin position="168"/>
        <end position="193"/>
    </location>
</feature>
<gene>
    <name evidence="3" type="ORF">QUG92_02375</name>
</gene>
<sequence>MIVSVTMAVLLVVGTVVLFRLQRGQDRTLAVTFLLFSATIVTNVDPLYRWLDPLVGGRNVVTVVSDCLMVAGTSALLWGVAKAVGAGWPWLRAAIVVVFAVVVVVVVTAFVALEQPPTTTTFMLVAGDQPAAAVYSIAQTAHLGVALGATGVICLLRLREARTAVDLVGLWLLVVGGVFGVVRMVTVTVMDVAHVVGRLDVTRALALPYDVTTPGAVLCVATGMLLLVVGHRLSRHRRARRLDAALARLAPLHARIGTDNAYPATRDAATRLSRTIVEINDGARRARQLLGYQERADLAEAEAALEDPGRAAGSRTRPQRSGHVPEQDSTSRPSAV</sequence>
<keyword evidence="2" id="KW-0812">Transmembrane</keyword>
<keyword evidence="2" id="KW-0472">Membrane</keyword>
<protein>
    <recommendedName>
        <fullName evidence="5">Integral membrane protein</fullName>
    </recommendedName>
</protein>
<organism evidence="3 4">
    <name type="scientific">Curtobacterium citri</name>
    <dbReference type="NCBI Taxonomy" id="3055139"/>
    <lineage>
        <taxon>Bacteria</taxon>
        <taxon>Bacillati</taxon>
        <taxon>Actinomycetota</taxon>
        <taxon>Actinomycetes</taxon>
        <taxon>Micrococcales</taxon>
        <taxon>Microbacteriaceae</taxon>
        <taxon>Curtobacterium</taxon>
    </lineage>
</organism>
<name>A0ABT7T2Y3_9MICO</name>
<evidence type="ECO:0000313" key="3">
    <source>
        <dbReference type="EMBL" id="MDM7883940.1"/>
    </source>
</evidence>
<evidence type="ECO:0000256" key="2">
    <source>
        <dbReference type="SAM" id="Phobius"/>
    </source>
</evidence>
<feature type="transmembrane region" description="Helical" evidence="2">
    <location>
        <begin position="133"/>
        <end position="156"/>
    </location>
</feature>
<feature type="transmembrane region" description="Helical" evidence="2">
    <location>
        <begin position="29"/>
        <end position="48"/>
    </location>
</feature>
<evidence type="ECO:0000256" key="1">
    <source>
        <dbReference type="SAM" id="MobiDB-lite"/>
    </source>
</evidence>
<feature type="region of interest" description="Disordered" evidence="1">
    <location>
        <begin position="301"/>
        <end position="336"/>
    </location>
</feature>
<comment type="caution">
    <text evidence="3">The sequence shown here is derived from an EMBL/GenBank/DDBJ whole genome shotgun (WGS) entry which is preliminary data.</text>
</comment>
<dbReference type="Proteomes" id="UP001237823">
    <property type="component" value="Unassembled WGS sequence"/>
</dbReference>
<feature type="transmembrane region" description="Helical" evidence="2">
    <location>
        <begin position="93"/>
        <end position="113"/>
    </location>
</feature>
<dbReference type="EMBL" id="JAUCML010000001">
    <property type="protein sequence ID" value="MDM7883940.1"/>
    <property type="molecule type" value="Genomic_DNA"/>
</dbReference>
<feature type="compositionally biased region" description="Polar residues" evidence="1">
    <location>
        <begin position="327"/>
        <end position="336"/>
    </location>
</feature>
<feature type="transmembrane region" description="Helical" evidence="2">
    <location>
        <begin position="213"/>
        <end position="233"/>
    </location>
</feature>
<keyword evidence="2" id="KW-1133">Transmembrane helix</keyword>
<accession>A0ABT7T2Y3</accession>
<feature type="transmembrane region" description="Helical" evidence="2">
    <location>
        <begin position="60"/>
        <end position="81"/>
    </location>
</feature>
<reference evidence="3 4" key="1">
    <citation type="submission" date="2023-06" db="EMBL/GenBank/DDBJ databases">
        <authorList>
            <person name="Feng G."/>
            <person name="Li J."/>
            <person name="Zhu H."/>
        </authorList>
    </citation>
    <scope>NUCLEOTIDE SEQUENCE [LARGE SCALE GENOMIC DNA]</scope>
    <source>
        <strain evidence="3 4">RHCKG23</strain>
    </source>
</reference>
<keyword evidence="4" id="KW-1185">Reference proteome</keyword>
<proteinExistence type="predicted"/>
<dbReference type="RefSeq" id="WP_289457538.1">
    <property type="nucleotide sequence ID" value="NZ_JAUCML010000001.1"/>
</dbReference>
<evidence type="ECO:0000313" key="4">
    <source>
        <dbReference type="Proteomes" id="UP001237823"/>
    </source>
</evidence>
<evidence type="ECO:0008006" key="5">
    <source>
        <dbReference type="Google" id="ProtNLM"/>
    </source>
</evidence>
<feature type="transmembrane region" description="Helical" evidence="2">
    <location>
        <begin position="6"/>
        <end position="22"/>
    </location>
</feature>